<dbReference type="PROSITE" id="PS51508">
    <property type="entry name" value="CKK"/>
    <property type="match status" value="1"/>
</dbReference>
<dbReference type="Proteomes" id="UP000054350">
    <property type="component" value="Unassembled WGS sequence"/>
</dbReference>
<accession>A0A0L0S0K4</accession>
<dbReference type="eggNOG" id="KOG3654">
    <property type="taxonomic scope" value="Eukaryota"/>
</dbReference>
<feature type="region of interest" description="Disordered" evidence="1">
    <location>
        <begin position="141"/>
        <end position="194"/>
    </location>
</feature>
<dbReference type="EMBL" id="GG745330">
    <property type="protein sequence ID" value="KNE56152.1"/>
    <property type="molecule type" value="Genomic_DNA"/>
</dbReference>
<dbReference type="STRING" id="578462.A0A0L0S0K4"/>
<dbReference type="GO" id="GO:0008017">
    <property type="term" value="F:microtubule binding"/>
    <property type="evidence" value="ECO:0007669"/>
    <property type="project" value="InterPro"/>
</dbReference>
<evidence type="ECO:0000313" key="3">
    <source>
        <dbReference type="EMBL" id="KNE56152.1"/>
    </source>
</evidence>
<feature type="compositionally biased region" description="Polar residues" evidence="1">
    <location>
        <begin position="181"/>
        <end position="192"/>
    </location>
</feature>
<feature type="compositionally biased region" description="Basic and acidic residues" evidence="1">
    <location>
        <begin position="443"/>
        <end position="457"/>
    </location>
</feature>
<dbReference type="GO" id="GO:0005516">
    <property type="term" value="F:calmodulin binding"/>
    <property type="evidence" value="ECO:0007669"/>
    <property type="project" value="InterPro"/>
</dbReference>
<evidence type="ECO:0000256" key="1">
    <source>
        <dbReference type="SAM" id="MobiDB-lite"/>
    </source>
</evidence>
<dbReference type="Pfam" id="PF08683">
    <property type="entry name" value="CAMSAP_CKK"/>
    <property type="match status" value="1"/>
</dbReference>
<sequence>MSSFHAVSPVPVRGIDSVYASVDILDSPSVRALNRPPSVMDRPPSVLLEQPVSSAQQLQQQQSDSESGHDGFDLDAYLVHPVAPPEPPTEGRDASPAVDEDAELESVGQEEEEMEDAAAGGDLIRDLEVFVDDLLDCYDGSDNDERPDWDADGDFESPAHQLVTSGLGGHFVDADDRDVPTPSQRAPSTAQDATRLPVAAAPVDPPHEIEGSRLTWASRSVSRASLCPVSCVQSPAMSRAASRAMQIAELRAESRANLLAETRAMSRVASHPVTALADHAAALSVLELAALGPVTITDSHGLLALRSGPSSQLAGSSIGSWIGTSSVVEVANGAAEAVDSVPVASNAVPVAPPPQPAQPSRPTTASTTLLFHNEDFDPERAKKRINRLRQRLATPTSAPNVADKRIEMPVPAPGGSSVHAAHKAGNAAPSEPTTPRTGGTAAKIKEQQRKIMSERNLGKSKKSTNIIDRNVKNSSASRRSNKKLIVNALNMCLSGPVNEKMRTEVLEDLERSDQTNFVVLLRGPKNHSFKGLYVHVVDQNQIIKLYGNGPLEIEQADVSEFFKYDSGSRSFKPIPTRSFSTFVHGMAVQAAVKH</sequence>
<keyword evidence="4" id="KW-1185">Reference proteome</keyword>
<dbReference type="InterPro" id="IPR038209">
    <property type="entry name" value="CKK_dom_sf"/>
</dbReference>
<reference evidence="4" key="2">
    <citation type="submission" date="2009-11" db="EMBL/GenBank/DDBJ databases">
        <title>The Genome Sequence of Allomyces macrogynus strain ATCC 38327.</title>
        <authorList>
            <consortium name="The Broad Institute Genome Sequencing Platform"/>
            <person name="Russ C."/>
            <person name="Cuomo C."/>
            <person name="Shea T."/>
            <person name="Young S.K."/>
            <person name="Zeng Q."/>
            <person name="Koehrsen M."/>
            <person name="Haas B."/>
            <person name="Borodovsky M."/>
            <person name="Guigo R."/>
            <person name="Alvarado L."/>
            <person name="Berlin A."/>
            <person name="Borenstein D."/>
            <person name="Chen Z."/>
            <person name="Engels R."/>
            <person name="Freedman E."/>
            <person name="Gellesch M."/>
            <person name="Goldberg J."/>
            <person name="Griggs A."/>
            <person name="Gujja S."/>
            <person name="Heiman D."/>
            <person name="Hepburn T."/>
            <person name="Howarth C."/>
            <person name="Jen D."/>
            <person name="Larson L."/>
            <person name="Lewis B."/>
            <person name="Mehta T."/>
            <person name="Park D."/>
            <person name="Pearson M."/>
            <person name="Roberts A."/>
            <person name="Saif S."/>
            <person name="Shenoy N."/>
            <person name="Sisk P."/>
            <person name="Stolte C."/>
            <person name="Sykes S."/>
            <person name="Walk T."/>
            <person name="White J."/>
            <person name="Yandava C."/>
            <person name="Burger G."/>
            <person name="Gray M.W."/>
            <person name="Holland P.W.H."/>
            <person name="King N."/>
            <person name="Lang F.B.F."/>
            <person name="Roger A.J."/>
            <person name="Ruiz-Trillo I."/>
            <person name="Lander E."/>
            <person name="Nusbaum C."/>
        </authorList>
    </citation>
    <scope>NUCLEOTIDE SEQUENCE [LARGE SCALE GENOMIC DNA]</scope>
    <source>
        <strain evidence="4">ATCC 38327</strain>
    </source>
</reference>
<dbReference type="InterPro" id="IPR014797">
    <property type="entry name" value="CKK_CAMSAP"/>
</dbReference>
<dbReference type="SUPFAM" id="SSF50346">
    <property type="entry name" value="PRC-barrel domain"/>
    <property type="match status" value="1"/>
</dbReference>
<feature type="region of interest" description="Disordered" evidence="1">
    <location>
        <begin position="392"/>
        <end position="463"/>
    </location>
</feature>
<evidence type="ECO:0000313" key="4">
    <source>
        <dbReference type="Proteomes" id="UP000054350"/>
    </source>
</evidence>
<dbReference type="AlphaFoldDB" id="A0A0L0S0K4"/>
<reference evidence="3 4" key="1">
    <citation type="submission" date="2009-11" db="EMBL/GenBank/DDBJ databases">
        <title>Annotation of Allomyces macrogynus ATCC 38327.</title>
        <authorList>
            <consortium name="The Broad Institute Genome Sequencing Platform"/>
            <person name="Russ C."/>
            <person name="Cuomo C."/>
            <person name="Burger G."/>
            <person name="Gray M.W."/>
            <person name="Holland P.W.H."/>
            <person name="King N."/>
            <person name="Lang F.B.F."/>
            <person name="Roger A.J."/>
            <person name="Ruiz-Trillo I."/>
            <person name="Young S.K."/>
            <person name="Zeng Q."/>
            <person name="Gargeya S."/>
            <person name="Fitzgerald M."/>
            <person name="Haas B."/>
            <person name="Abouelleil A."/>
            <person name="Alvarado L."/>
            <person name="Arachchi H.M."/>
            <person name="Berlin A."/>
            <person name="Chapman S.B."/>
            <person name="Gearin G."/>
            <person name="Goldberg J."/>
            <person name="Griggs A."/>
            <person name="Gujja S."/>
            <person name="Hansen M."/>
            <person name="Heiman D."/>
            <person name="Howarth C."/>
            <person name="Larimer J."/>
            <person name="Lui A."/>
            <person name="MacDonald P.J.P."/>
            <person name="McCowen C."/>
            <person name="Montmayeur A."/>
            <person name="Murphy C."/>
            <person name="Neiman D."/>
            <person name="Pearson M."/>
            <person name="Priest M."/>
            <person name="Roberts A."/>
            <person name="Saif S."/>
            <person name="Shea T."/>
            <person name="Sisk P."/>
            <person name="Stolte C."/>
            <person name="Sykes S."/>
            <person name="Wortman J."/>
            <person name="Nusbaum C."/>
            <person name="Birren B."/>
        </authorList>
    </citation>
    <scope>NUCLEOTIDE SEQUENCE [LARGE SCALE GENOMIC DNA]</scope>
    <source>
        <strain evidence="3 4">ATCC 38327</strain>
    </source>
</reference>
<dbReference type="InterPro" id="IPR032940">
    <property type="entry name" value="CAMSAP"/>
</dbReference>
<feature type="compositionally biased region" description="Low complexity" evidence="1">
    <location>
        <begin position="50"/>
        <end position="65"/>
    </location>
</feature>
<feature type="region of interest" description="Disordered" evidence="1">
    <location>
        <begin position="26"/>
        <end position="115"/>
    </location>
</feature>
<organism evidence="3 4">
    <name type="scientific">Allomyces macrogynus (strain ATCC 38327)</name>
    <name type="common">Allomyces javanicus var. macrogynus</name>
    <dbReference type="NCBI Taxonomy" id="578462"/>
    <lineage>
        <taxon>Eukaryota</taxon>
        <taxon>Fungi</taxon>
        <taxon>Fungi incertae sedis</taxon>
        <taxon>Blastocladiomycota</taxon>
        <taxon>Blastocladiomycetes</taxon>
        <taxon>Blastocladiales</taxon>
        <taxon>Blastocladiaceae</taxon>
        <taxon>Allomyces</taxon>
    </lineage>
</organism>
<evidence type="ECO:0000259" key="2">
    <source>
        <dbReference type="PROSITE" id="PS51508"/>
    </source>
</evidence>
<name>A0A0L0S0K4_ALLM3</name>
<dbReference type="VEuPathDB" id="FungiDB:AMAG_17876"/>
<dbReference type="PANTHER" id="PTHR21595:SF0">
    <property type="entry name" value="PATRONIN"/>
    <property type="match status" value="1"/>
</dbReference>
<feature type="compositionally biased region" description="Acidic residues" evidence="1">
    <location>
        <begin position="98"/>
        <end position="115"/>
    </location>
</feature>
<feature type="domain" description="CKK" evidence="2">
    <location>
        <begin position="469"/>
        <end position="594"/>
    </location>
</feature>
<dbReference type="Gene3D" id="3.10.20.360">
    <property type="entry name" value="CKK domain"/>
    <property type="match status" value="1"/>
</dbReference>
<dbReference type="InterPro" id="IPR011033">
    <property type="entry name" value="PRC_barrel-like_sf"/>
</dbReference>
<proteinExistence type="predicted"/>
<dbReference type="PANTHER" id="PTHR21595">
    <property type="entry name" value="PATRONIN"/>
    <property type="match status" value="1"/>
</dbReference>
<dbReference type="OrthoDB" id="2125658at2759"/>
<gene>
    <name evidence="3" type="ORF">AMAG_17876</name>
</gene>
<dbReference type="SMART" id="SM01051">
    <property type="entry name" value="CAMSAP_CKK"/>
    <property type="match status" value="1"/>
</dbReference>
<protein>
    <recommendedName>
        <fullName evidence="2">CKK domain-containing protein</fullName>
    </recommendedName>
</protein>